<evidence type="ECO:0000313" key="3">
    <source>
        <dbReference type="EMBL" id="ORW35656.1"/>
    </source>
</evidence>
<keyword evidence="4" id="KW-1185">Reference proteome</keyword>
<name>A0A1X2A287_9MYCO</name>
<dbReference type="Pfam" id="PF12484">
    <property type="entry name" value="PPE-SVP"/>
    <property type="match status" value="1"/>
</dbReference>
<sequence length="281" mass="26614">MSFVIAQPEALTVAASKLQGIGSSMAAQDAAAAAPTTGVIPAAADPVSAVQAGIFSAYGSQYQSVAAQAQAIHELLVSTLGTNAGMYGTTEAANAAAASSGSGFSIIGQLTQFGQFGLIPGALNNGSLIGIQQMNTFGTGASGLFSWIALGSADSTTVGAESLGAEGLGSGGMGALPLAGAVRPAGPAGPGGAPVLADMGRASSVGGLSVPASWASEASPPVNPAPAILAGGGSTGAAPQTAPATTIPAGMPSVATVGKSGALGAPRYGVKPTVMPKPALV</sequence>
<protein>
    <recommendedName>
        <fullName evidence="5">PE family protein</fullName>
    </recommendedName>
</protein>
<dbReference type="InterPro" id="IPR000084">
    <property type="entry name" value="PE-PGRS_N"/>
</dbReference>
<comment type="caution">
    <text evidence="3">The sequence shown here is derived from an EMBL/GenBank/DDBJ whole genome shotgun (WGS) entry which is preliminary data.</text>
</comment>
<evidence type="ECO:0000259" key="1">
    <source>
        <dbReference type="Pfam" id="PF00934"/>
    </source>
</evidence>
<proteinExistence type="predicted"/>
<reference evidence="3 4" key="1">
    <citation type="submission" date="2016-01" db="EMBL/GenBank/DDBJ databases">
        <title>The new phylogeny of the genus Mycobacterium.</title>
        <authorList>
            <person name="Tarcisio F."/>
            <person name="Conor M."/>
            <person name="Antonella G."/>
            <person name="Elisabetta G."/>
            <person name="Giulia F.S."/>
            <person name="Sara T."/>
            <person name="Anna F."/>
            <person name="Clotilde B."/>
            <person name="Roberto B."/>
            <person name="Veronica D.S."/>
            <person name="Fabio R."/>
            <person name="Monica P."/>
            <person name="Olivier J."/>
            <person name="Enrico T."/>
            <person name="Nicola S."/>
        </authorList>
    </citation>
    <scope>NUCLEOTIDE SEQUENCE [LARGE SCALE GENOMIC DNA]</scope>
    <source>
        <strain evidence="3 4">DSM 44803</strain>
    </source>
</reference>
<dbReference type="Pfam" id="PF00934">
    <property type="entry name" value="PE"/>
    <property type="match status" value="1"/>
</dbReference>
<dbReference type="InterPro" id="IPR022171">
    <property type="entry name" value="PPE_C"/>
</dbReference>
<dbReference type="Proteomes" id="UP000193781">
    <property type="component" value="Unassembled WGS sequence"/>
</dbReference>
<gene>
    <name evidence="3" type="ORF">AWC17_21655</name>
</gene>
<organism evidence="3 4">
    <name type="scientific">Mycobacterium nebraskense</name>
    <dbReference type="NCBI Taxonomy" id="244292"/>
    <lineage>
        <taxon>Bacteria</taxon>
        <taxon>Bacillati</taxon>
        <taxon>Actinomycetota</taxon>
        <taxon>Actinomycetes</taxon>
        <taxon>Mycobacteriales</taxon>
        <taxon>Mycobacteriaceae</taxon>
        <taxon>Mycobacterium</taxon>
    </lineage>
</organism>
<feature type="domain" description="PE" evidence="1">
    <location>
        <begin position="4"/>
        <end position="94"/>
    </location>
</feature>
<evidence type="ECO:0000259" key="2">
    <source>
        <dbReference type="Pfam" id="PF12484"/>
    </source>
</evidence>
<dbReference type="InterPro" id="IPR038332">
    <property type="entry name" value="PPE_sf"/>
</dbReference>
<dbReference type="RefSeq" id="WP_046185159.1">
    <property type="nucleotide sequence ID" value="NZ_JACKSS010000093.1"/>
</dbReference>
<feature type="domain" description="PPE family C-terminal" evidence="2">
    <location>
        <begin position="197"/>
        <end position="278"/>
    </location>
</feature>
<dbReference type="STRING" id="244292.ABW17_02885"/>
<dbReference type="Gene3D" id="1.10.287.850">
    <property type="entry name" value="HP0062-like domain"/>
    <property type="match status" value="1"/>
</dbReference>
<evidence type="ECO:0008006" key="5">
    <source>
        <dbReference type="Google" id="ProtNLM"/>
    </source>
</evidence>
<accession>A0A1X2A287</accession>
<dbReference type="OrthoDB" id="4764762at2"/>
<evidence type="ECO:0000313" key="4">
    <source>
        <dbReference type="Proteomes" id="UP000193781"/>
    </source>
</evidence>
<dbReference type="AlphaFoldDB" id="A0A1X2A287"/>
<dbReference type="SUPFAM" id="SSF140459">
    <property type="entry name" value="PE/PPE dimer-like"/>
    <property type="match status" value="1"/>
</dbReference>
<dbReference type="EMBL" id="LQPH01000004">
    <property type="protein sequence ID" value="ORW35656.1"/>
    <property type="molecule type" value="Genomic_DNA"/>
</dbReference>